<accession>A0A8H4BPA2</accession>
<comment type="caution">
    <text evidence="1">The sequence shown here is derived from an EMBL/GenBank/DDBJ whole genome shotgun (WGS) entry which is preliminary data.</text>
</comment>
<dbReference type="SUPFAM" id="SSF52799">
    <property type="entry name" value="(Phosphotyrosine protein) phosphatases II"/>
    <property type="match status" value="1"/>
</dbReference>
<dbReference type="Proteomes" id="UP000469890">
    <property type="component" value="Unassembled WGS sequence"/>
</dbReference>
<proteinExistence type="predicted"/>
<dbReference type="Gene3D" id="3.90.190.10">
    <property type="entry name" value="Protein tyrosine phosphatase superfamily"/>
    <property type="match status" value="1"/>
</dbReference>
<dbReference type="PANTHER" id="PTHR46274">
    <property type="entry name" value="PHOSPHATIDYLINOSITOL PHOSPHATASE"/>
    <property type="match status" value="1"/>
</dbReference>
<reference evidence="1 2" key="1">
    <citation type="submission" date="2019-09" db="EMBL/GenBank/DDBJ databases">
        <authorList>
            <consortium name="DOE Joint Genome Institute"/>
            <person name="Mondo S.J."/>
            <person name="Navarro-Mendoza M.I."/>
            <person name="Perez-Arques C."/>
            <person name="Panchal S."/>
            <person name="Nicolas F.E."/>
            <person name="Ganguly P."/>
            <person name="Pangilinan J."/>
            <person name="Grigoriev I."/>
            <person name="Heitman J."/>
            <person name="Sanya K."/>
            <person name="Garre V."/>
        </authorList>
    </citation>
    <scope>NUCLEOTIDE SEQUENCE [LARGE SCALE GENOMIC DNA]</scope>
    <source>
        <strain evidence="1 2">MU402</strain>
    </source>
</reference>
<organism evidence="1 2">
    <name type="scientific">Mucor circinelloides f. lusitanicus</name>
    <name type="common">Mucor racemosus var. lusitanicus</name>
    <dbReference type="NCBI Taxonomy" id="29924"/>
    <lineage>
        <taxon>Eukaryota</taxon>
        <taxon>Fungi</taxon>
        <taxon>Fungi incertae sedis</taxon>
        <taxon>Mucoromycota</taxon>
        <taxon>Mucoromycotina</taxon>
        <taxon>Mucoromycetes</taxon>
        <taxon>Mucorales</taxon>
        <taxon>Mucorineae</taxon>
        <taxon>Mucoraceae</taxon>
        <taxon>Mucor</taxon>
    </lineage>
</organism>
<name>A0A8H4BPA2_MUCCL</name>
<evidence type="ECO:0000313" key="1">
    <source>
        <dbReference type="EMBL" id="KAF1806065.1"/>
    </source>
</evidence>
<gene>
    <name evidence="1" type="ORF">FB192DRAFT_1348601</name>
</gene>
<dbReference type="AlphaFoldDB" id="A0A8H4BPA2"/>
<evidence type="ECO:0000313" key="2">
    <source>
        <dbReference type="Proteomes" id="UP000469890"/>
    </source>
</evidence>
<protein>
    <submittedName>
        <fullName evidence="1">Protein-tyrosine phosphatase-like protein</fullName>
    </submittedName>
</protein>
<sequence>MQRLHPEQQNSSLGISKALQEEVRMMEDAENSNSGGPIVKKSLTDAMFKVPTKEASFFSWFRFYISLYYNKLAVNCFGCLTGWKWYNKVDDYIILGALPTPTQIKKLHSQEKVDTVVNLCLEFPGYEKLYRDLDITQIRLETPDFSIPSIDLIHRGICEIIKRKQERPKSTIYLHCKGEHHIVCCYFAVKFMQKLAGRGRSAAIAICYLLRTYDLNLSECQSLLLDKRPQVMLHG</sequence>
<dbReference type="EMBL" id="JAAECE010000001">
    <property type="protein sequence ID" value="KAF1806065.1"/>
    <property type="molecule type" value="Genomic_DNA"/>
</dbReference>
<dbReference type="PANTHER" id="PTHR46274:SF6">
    <property type="entry name" value="TYR_PHOSPHATASE_2 DOMAIN-CONTAINING PROTEIN"/>
    <property type="match status" value="1"/>
</dbReference>
<dbReference type="InterPro" id="IPR029021">
    <property type="entry name" value="Prot-tyrosine_phosphatase-like"/>
</dbReference>